<protein>
    <submittedName>
        <fullName evidence="8">DNA repair protein RadC</fullName>
    </submittedName>
</protein>
<gene>
    <name evidence="8" type="primary">radC</name>
    <name evidence="8" type="ORF">QEH59_01965</name>
</gene>
<proteinExistence type="inferred from homology"/>
<keyword evidence="9" id="KW-1185">Reference proteome</keyword>
<dbReference type="NCBIfam" id="NF000642">
    <property type="entry name" value="PRK00024.1"/>
    <property type="match status" value="1"/>
</dbReference>
<evidence type="ECO:0000256" key="3">
    <source>
        <dbReference type="ARBA" id="ARBA00022801"/>
    </source>
</evidence>
<feature type="domain" description="MPN" evidence="7">
    <location>
        <begin position="109"/>
        <end position="239"/>
    </location>
</feature>
<evidence type="ECO:0000256" key="1">
    <source>
        <dbReference type="ARBA" id="ARBA00022670"/>
    </source>
</evidence>
<dbReference type="RefSeq" id="WP_308983680.1">
    <property type="nucleotide sequence ID" value="NZ_JARXIC010000002.1"/>
</dbReference>
<dbReference type="InterPro" id="IPR025657">
    <property type="entry name" value="RadC_JAB"/>
</dbReference>
<dbReference type="PANTHER" id="PTHR30471:SF3">
    <property type="entry name" value="UPF0758 PROTEIN YEES-RELATED"/>
    <property type="match status" value="1"/>
</dbReference>
<evidence type="ECO:0000256" key="4">
    <source>
        <dbReference type="ARBA" id="ARBA00022833"/>
    </source>
</evidence>
<keyword evidence="1" id="KW-0645">Protease</keyword>
<organism evidence="8 9">
    <name type="scientific">Thalassobacterium sedimentorum</name>
    <dbReference type="NCBI Taxonomy" id="3041258"/>
    <lineage>
        <taxon>Bacteria</taxon>
        <taxon>Pseudomonadati</taxon>
        <taxon>Verrucomicrobiota</taxon>
        <taxon>Opitutia</taxon>
        <taxon>Puniceicoccales</taxon>
        <taxon>Coraliomargaritaceae</taxon>
        <taxon>Thalassobacterium</taxon>
    </lineage>
</organism>
<dbReference type="EMBL" id="JARXIC010000002">
    <property type="protein sequence ID" value="MDQ8193174.1"/>
    <property type="molecule type" value="Genomic_DNA"/>
</dbReference>
<evidence type="ECO:0000256" key="5">
    <source>
        <dbReference type="ARBA" id="ARBA00023049"/>
    </source>
</evidence>
<dbReference type="SUPFAM" id="SSF47781">
    <property type="entry name" value="RuvA domain 2-like"/>
    <property type="match status" value="1"/>
</dbReference>
<dbReference type="Pfam" id="PF20582">
    <property type="entry name" value="UPF0758_N"/>
    <property type="match status" value="1"/>
</dbReference>
<evidence type="ECO:0000313" key="9">
    <source>
        <dbReference type="Proteomes" id="UP001243717"/>
    </source>
</evidence>
<dbReference type="SUPFAM" id="SSF102712">
    <property type="entry name" value="JAB1/MPN domain"/>
    <property type="match status" value="1"/>
</dbReference>
<comment type="caution">
    <text evidence="8">The sequence shown here is derived from an EMBL/GenBank/DDBJ whole genome shotgun (WGS) entry which is preliminary data.</text>
</comment>
<dbReference type="NCBIfam" id="TIGR00608">
    <property type="entry name" value="radc"/>
    <property type="match status" value="1"/>
</dbReference>
<sequence>MSVIYSSNRRIKDMLASERPQERLEKLGVEALSDRELLAMILRSGPPGVDVVSMSEELLHKAGSLTHLLRWAAKDFQQIRGIGKVKALQLISVMQFAKRILTEDMGNEVIFDSSAMVARHFRPLVAGEEIERFWVLCLDRKNRLIKREEVTKGTATNCLAHPREVFREAIKQGATAIIAVHNHPSGDPAPSRADIQVTRQLRESAKVIGIDLHDHVIVGHKAHDPQGLGYYSFNEAGLI</sequence>
<dbReference type="Gene3D" id="3.40.140.10">
    <property type="entry name" value="Cytidine Deaminase, domain 2"/>
    <property type="match status" value="1"/>
</dbReference>
<keyword evidence="4" id="KW-0862">Zinc</keyword>
<dbReference type="InterPro" id="IPR046778">
    <property type="entry name" value="UPF0758_N"/>
</dbReference>
<accession>A0ABU1AF57</accession>
<comment type="similarity">
    <text evidence="6">Belongs to the UPF0758 family.</text>
</comment>
<evidence type="ECO:0000256" key="6">
    <source>
        <dbReference type="RuleBase" id="RU003797"/>
    </source>
</evidence>
<keyword evidence="2" id="KW-0479">Metal-binding</keyword>
<keyword evidence="5" id="KW-0482">Metalloprotease</keyword>
<dbReference type="Pfam" id="PF04002">
    <property type="entry name" value="RadC"/>
    <property type="match status" value="1"/>
</dbReference>
<dbReference type="PROSITE" id="PS01302">
    <property type="entry name" value="UPF0758"/>
    <property type="match status" value="1"/>
</dbReference>
<reference evidence="8 9" key="1">
    <citation type="submission" date="2023-04" db="EMBL/GenBank/DDBJ databases">
        <title>A novel bacteria isolated from coastal sediment.</title>
        <authorList>
            <person name="Liu X.-J."/>
            <person name="Du Z.-J."/>
        </authorList>
    </citation>
    <scope>NUCLEOTIDE SEQUENCE [LARGE SCALE GENOMIC DNA]</scope>
    <source>
        <strain evidence="8 9">SDUM461004</strain>
    </source>
</reference>
<evidence type="ECO:0000256" key="2">
    <source>
        <dbReference type="ARBA" id="ARBA00022723"/>
    </source>
</evidence>
<dbReference type="Proteomes" id="UP001243717">
    <property type="component" value="Unassembled WGS sequence"/>
</dbReference>
<dbReference type="PROSITE" id="PS50249">
    <property type="entry name" value="MPN"/>
    <property type="match status" value="1"/>
</dbReference>
<dbReference type="InterPro" id="IPR020891">
    <property type="entry name" value="UPF0758_CS"/>
</dbReference>
<dbReference type="CDD" id="cd08071">
    <property type="entry name" value="MPN_DUF2466"/>
    <property type="match status" value="1"/>
</dbReference>
<dbReference type="InterPro" id="IPR001405">
    <property type="entry name" value="UPF0758"/>
</dbReference>
<name>A0ABU1AF57_9BACT</name>
<evidence type="ECO:0000259" key="7">
    <source>
        <dbReference type="PROSITE" id="PS50249"/>
    </source>
</evidence>
<keyword evidence="3" id="KW-0378">Hydrolase</keyword>
<dbReference type="PANTHER" id="PTHR30471">
    <property type="entry name" value="DNA REPAIR PROTEIN RADC"/>
    <property type="match status" value="1"/>
</dbReference>
<dbReference type="InterPro" id="IPR037518">
    <property type="entry name" value="MPN"/>
</dbReference>
<evidence type="ECO:0000313" key="8">
    <source>
        <dbReference type="EMBL" id="MDQ8193174.1"/>
    </source>
</evidence>
<dbReference type="InterPro" id="IPR010994">
    <property type="entry name" value="RuvA_2-like"/>
</dbReference>